<keyword evidence="2" id="KW-1185">Reference proteome</keyword>
<accession>A0ABR9R687</accession>
<evidence type="ECO:0000313" key="2">
    <source>
        <dbReference type="Proteomes" id="UP000768567"/>
    </source>
</evidence>
<proteinExistence type="predicted"/>
<comment type="caution">
    <text evidence="1">The sequence shown here is derived from an EMBL/GenBank/DDBJ whole genome shotgun (WGS) entry which is preliminary data.</text>
</comment>
<dbReference type="RefSeq" id="WP_193503048.1">
    <property type="nucleotide sequence ID" value="NZ_JADCKC010000004.1"/>
</dbReference>
<protein>
    <submittedName>
        <fullName evidence="1">DUF3873 family protein</fullName>
    </submittedName>
</protein>
<reference evidence="1 2" key="1">
    <citation type="submission" date="2020-10" db="EMBL/GenBank/DDBJ databases">
        <title>ChiBAC.</title>
        <authorList>
            <person name="Zenner C."/>
            <person name="Hitch T.C.A."/>
            <person name="Clavel T."/>
        </authorList>
    </citation>
    <scope>NUCLEOTIDE SEQUENCE [LARGE SCALE GENOMIC DNA]</scope>
    <source>
        <strain evidence="1 2">DSM 109015</strain>
    </source>
</reference>
<evidence type="ECO:0000313" key="1">
    <source>
        <dbReference type="EMBL" id="MBE5038654.1"/>
    </source>
</evidence>
<gene>
    <name evidence="1" type="ORF">INF35_12730</name>
</gene>
<name>A0ABR9R687_9FIRM</name>
<organism evidence="1 2">
    <name type="scientific">Gemmiger gallinarum</name>
    <dbReference type="NCBI Taxonomy" id="2779354"/>
    <lineage>
        <taxon>Bacteria</taxon>
        <taxon>Bacillati</taxon>
        <taxon>Bacillota</taxon>
        <taxon>Clostridia</taxon>
        <taxon>Eubacteriales</taxon>
        <taxon>Gemmiger</taxon>
    </lineage>
</organism>
<sequence length="62" mass="7415">MEVAYLLPGQERCVPFAANKNGQKRVEYSYRSERGEFFSCVCRSVEEARNLCEDWMARRERY</sequence>
<dbReference type="EMBL" id="JADCKC010000004">
    <property type="protein sequence ID" value="MBE5038654.1"/>
    <property type="molecule type" value="Genomic_DNA"/>
</dbReference>
<dbReference type="Proteomes" id="UP000768567">
    <property type="component" value="Unassembled WGS sequence"/>
</dbReference>